<feature type="transmembrane region" description="Helical" evidence="6">
    <location>
        <begin position="141"/>
        <end position="161"/>
    </location>
</feature>
<dbReference type="PANTHER" id="PTHR31885">
    <property type="entry name" value="GH04784P"/>
    <property type="match status" value="1"/>
</dbReference>
<feature type="transmembrane region" description="Helical" evidence="6">
    <location>
        <begin position="32"/>
        <end position="50"/>
    </location>
</feature>
<dbReference type="InterPro" id="IPR012506">
    <property type="entry name" value="TMEM86B-like"/>
</dbReference>
<sequence length="229" mass="25485">MKLTNTEKQFSILFFVIVLFEILTGSTDSLKLAHYIAKPAIVTSLIFLFVKTSGSLTNSIRRITLLALGSSVLGDILLMFVDTSTHFFTVGLVAFLLAHIMYILVFLRHRNKQKSAIGFVMLLLLYAVGLFYLLQDGLGNMLIPVVIYMIVILSMTTTAFLRKGMVNTLSYNLVFLGAILFMVSDSILALNKFYQPIPLSEISIMLTYAAAQFLIILGILKITVTNPKI</sequence>
<evidence type="ECO:0000256" key="4">
    <source>
        <dbReference type="ARBA" id="ARBA00022989"/>
    </source>
</evidence>
<keyword evidence="8" id="KW-1185">Reference proteome</keyword>
<keyword evidence="4 6" id="KW-1133">Transmembrane helix</keyword>
<name>A0ABU5EPY4_9FLAO</name>
<feature type="transmembrane region" description="Helical" evidence="6">
    <location>
        <begin position="87"/>
        <end position="107"/>
    </location>
</feature>
<feature type="transmembrane region" description="Helical" evidence="6">
    <location>
        <begin position="116"/>
        <end position="135"/>
    </location>
</feature>
<proteinExistence type="inferred from homology"/>
<evidence type="ECO:0000256" key="5">
    <source>
        <dbReference type="ARBA" id="ARBA00023136"/>
    </source>
</evidence>
<dbReference type="Pfam" id="PF07947">
    <property type="entry name" value="YhhN"/>
    <property type="match status" value="1"/>
</dbReference>
<keyword evidence="5 6" id="KW-0472">Membrane</keyword>
<organism evidence="7 8">
    <name type="scientific">Winogradskyella aquimaris</name>
    <dbReference type="NCBI Taxonomy" id="864074"/>
    <lineage>
        <taxon>Bacteria</taxon>
        <taxon>Pseudomonadati</taxon>
        <taxon>Bacteroidota</taxon>
        <taxon>Flavobacteriia</taxon>
        <taxon>Flavobacteriales</taxon>
        <taxon>Flavobacteriaceae</taxon>
        <taxon>Winogradskyella</taxon>
    </lineage>
</organism>
<comment type="caution">
    <text evidence="7">The sequence shown here is derived from an EMBL/GenBank/DDBJ whole genome shotgun (WGS) entry which is preliminary data.</text>
</comment>
<evidence type="ECO:0000256" key="6">
    <source>
        <dbReference type="SAM" id="Phobius"/>
    </source>
</evidence>
<dbReference type="RefSeq" id="WP_320555115.1">
    <property type="nucleotide sequence ID" value="NZ_JAXDAE010000004.1"/>
</dbReference>
<evidence type="ECO:0000313" key="7">
    <source>
        <dbReference type="EMBL" id="MDY2586742.1"/>
    </source>
</evidence>
<feature type="transmembrane region" description="Helical" evidence="6">
    <location>
        <begin position="202"/>
        <end position="224"/>
    </location>
</feature>
<accession>A0ABU5EPY4</accession>
<feature type="transmembrane region" description="Helical" evidence="6">
    <location>
        <begin position="9"/>
        <end position="26"/>
    </location>
</feature>
<protein>
    <submittedName>
        <fullName evidence="7">Lysoplasmalogenase</fullName>
    </submittedName>
</protein>
<dbReference type="PANTHER" id="PTHR31885:SF6">
    <property type="entry name" value="GH04784P"/>
    <property type="match status" value="1"/>
</dbReference>
<dbReference type="EMBL" id="JAXDAE010000004">
    <property type="protein sequence ID" value="MDY2586742.1"/>
    <property type="molecule type" value="Genomic_DNA"/>
</dbReference>
<evidence type="ECO:0000313" key="8">
    <source>
        <dbReference type="Proteomes" id="UP001285855"/>
    </source>
</evidence>
<comment type="subcellular location">
    <subcellularLocation>
        <location evidence="1">Membrane</location>
        <topology evidence="1">Multi-pass membrane protein</topology>
    </subcellularLocation>
</comment>
<evidence type="ECO:0000256" key="1">
    <source>
        <dbReference type="ARBA" id="ARBA00004141"/>
    </source>
</evidence>
<keyword evidence="3 6" id="KW-0812">Transmembrane</keyword>
<reference evidence="7 8" key="1">
    <citation type="submission" date="2023-11" db="EMBL/GenBank/DDBJ databases">
        <title>Winogradskyella pelagius sp. nov., isolated from coastal sediment.</title>
        <authorList>
            <person name="Li F."/>
        </authorList>
    </citation>
    <scope>NUCLEOTIDE SEQUENCE [LARGE SCALE GENOMIC DNA]</scope>
    <source>
        <strain evidence="7 8">KCTC 23502</strain>
    </source>
</reference>
<feature type="transmembrane region" description="Helical" evidence="6">
    <location>
        <begin position="173"/>
        <end position="190"/>
    </location>
</feature>
<evidence type="ECO:0000256" key="2">
    <source>
        <dbReference type="ARBA" id="ARBA00007375"/>
    </source>
</evidence>
<evidence type="ECO:0000256" key="3">
    <source>
        <dbReference type="ARBA" id="ARBA00022692"/>
    </source>
</evidence>
<comment type="similarity">
    <text evidence="2">Belongs to the TMEM86 family.</text>
</comment>
<gene>
    <name evidence="7" type="ORF">SNF14_05290</name>
</gene>
<dbReference type="Proteomes" id="UP001285855">
    <property type="component" value="Unassembled WGS sequence"/>
</dbReference>
<feature type="transmembrane region" description="Helical" evidence="6">
    <location>
        <begin position="62"/>
        <end position="81"/>
    </location>
</feature>